<dbReference type="Pfam" id="PF25550">
    <property type="entry name" value="DUF7928"/>
    <property type="match status" value="1"/>
</dbReference>
<feature type="transmembrane region" description="Helical" evidence="1">
    <location>
        <begin position="276"/>
        <end position="298"/>
    </location>
</feature>
<dbReference type="PANTHER" id="PTHR35408">
    <property type="entry name" value="CHROMOSOME 15, WHOLE GENOME SHOTGUN SEQUENCE"/>
    <property type="match status" value="1"/>
</dbReference>
<keyword evidence="1" id="KW-0812">Transmembrane</keyword>
<organism evidence="4 5">
    <name type="scientific">Conoideocrella luteorostrata</name>
    <dbReference type="NCBI Taxonomy" id="1105319"/>
    <lineage>
        <taxon>Eukaryota</taxon>
        <taxon>Fungi</taxon>
        <taxon>Dikarya</taxon>
        <taxon>Ascomycota</taxon>
        <taxon>Pezizomycotina</taxon>
        <taxon>Sordariomycetes</taxon>
        <taxon>Hypocreomycetidae</taxon>
        <taxon>Hypocreales</taxon>
        <taxon>Clavicipitaceae</taxon>
        <taxon>Conoideocrella</taxon>
    </lineage>
</organism>
<dbReference type="PANTHER" id="PTHR35408:SF2">
    <property type="entry name" value="GLYCOSYLTRANSFERASE 2-LIKE DOMAIN-CONTAINING PROTEIN"/>
    <property type="match status" value="1"/>
</dbReference>
<feature type="domain" description="DUF7928" evidence="3">
    <location>
        <begin position="51"/>
        <end position="205"/>
    </location>
</feature>
<evidence type="ECO:0000256" key="1">
    <source>
        <dbReference type="SAM" id="Phobius"/>
    </source>
</evidence>
<reference evidence="4" key="1">
    <citation type="submission" date="2023-06" db="EMBL/GenBank/DDBJ databases">
        <title>Conoideocrella luteorostrata (Hypocreales: Clavicipitaceae), a potential biocontrol fungus for elongate hemlock scale in United States Christmas tree production areas.</title>
        <authorList>
            <person name="Barrett H."/>
            <person name="Lovett B."/>
            <person name="Macias A.M."/>
            <person name="Stajich J.E."/>
            <person name="Kasson M.T."/>
        </authorList>
    </citation>
    <scope>NUCLEOTIDE SEQUENCE</scope>
    <source>
        <strain evidence="4">ARSEF 14590</strain>
    </source>
</reference>
<keyword evidence="1" id="KW-1133">Transmembrane helix</keyword>
<feature type="transmembrane region" description="Helical" evidence="1">
    <location>
        <begin position="310"/>
        <end position="331"/>
    </location>
</feature>
<accession>A0AAJ0FS49</accession>
<gene>
    <name evidence="4" type="ORF">QQS21_007374</name>
</gene>
<sequence length="908" mass="102322">MSFPAPPSHNGLETTMDQNTSLVSLSAQSNDFPAPGSGFGTPYAHYDDEFRFRTMVTYLHNRAVASGWMPLQSMMPPTDCSGVLLRQSRGNYITAPNPLNHILLGAVIRLNLNVAITMRPQMLDGILTSLPPGQTELKFKDGSQIQVLDSISFAQPATVKKFQYACVFRQERLILVWHDDLTNIVPQATMIEERLLTFVWGEGKLPFSILQMGSRAPSIMHMSGVASPMGTATPAPGLATPGMLTRMNSSEDVWEKDTTMDRPESVARPVARSSSVFIGCAVCISIILLIGIYLAKLITECILAYSWTRMALVVTIPLLMCVSLFFFQVIFTNIFQMIGPIGGVSTNSRYYSAHKPSLRRAYADGFIPPKVTIQMPVYKESMDTVIIPTVRSLQVAMSHYESHGGSANIFINDDGLRAGLTDEEIRKRKDFYADNRIGWVARPKHNGDEGFVRKGKFKKASNMNFALNISQQVEAYMQEYADERFANKETDLITDEEEEEMYQNALTKVLQDEPLAWADGDIRVGEVILIVDCDTRVPEDCLLFGAAEMFLSPEVAIVQHSTGVMQITRDYFENGITYFTNLIYSSIRFCIGSGEVAPFVGHNAFIRWQAIQDVGVAEETGYIPYWSESHVSEDFDIALRLQMAGNIIRVADYHDNAFKEGVSLTIYDEINRWQKYAYGVNEMIFHPFHRWIFKGPFTPLFYTYLNSNIVLSSKLSIMAYMCSYYALGSALFLTTLNYFLIGWFRDDLASCYLTSWNVFLSLVVVFNASGPISLAIVRYRTGEMPLLKALFENFKWMPMMTVFFGGISFHISNALLAHLFHVDMEWGSTSKEKEDSNFFQEMPRIFKTFKYMYLIIVLLVATVVYLGAFAPPDWAITDFTVIVPMALNLGFHALVPLVLNPSLMIFNY</sequence>
<keyword evidence="1" id="KW-0472">Membrane</keyword>
<name>A0AAJ0FS49_9HYPO</name>
<dbReference type="SUPFAM" id="SSF53448">
    <property type="entry name" value="Nucleotide-diphospho-sugar transferases"/>
    <property type="match status" value="1"/>
</dbReference>
<feature type="transmembrane region" description="Helical" evidence="1">
    <location>
        <begin position="796"/>
        <end position="820"/>
    </location>
</feature>
<feature type="transmembrane region" description="Helical" evidence="1">
    <location>
        <begin position="724"/>
        <end position="744"/>
    </location>
</feature>
<dbReference type="InterPro" id="IPR057688">
    <property type="entry name" value="DUF7928"/>
</dbReference>
<keyword evidence="5" id="KW-1185">Reference proteome</keyword>
<evidence type="ECO:0000313" key="4">
    <source>
        <dbReference type="EMBL" id="KAK2594926.1"/>
    </source>
</evidence>
<dbReference type="InterPro" id="IPR029044">
    <property type="entry name" value="Nucleotide-diphossugar_trans"/>
</dbReference>
<dbReference type="Gene3D" id="3.90.550.10">
    <property type="entry name" value="Spore Coat Polysaccharide Biosynthesis Protein SpsA, Chain A"/>
    <property type="match status" value="1"/>
</dbReference>
<evidence type="ECO:0000259" key="2">
    <source>
        <dbReference type="Pfam" id="PF13632"/>
    </source>
</evidence>
<dbReference type="Pfam" id="PF13632">
    <property type="entry name" value="Glyco_trans_2_3"/>
    <property type="match status" value="1"/>
</dbReference>
<protein>
    <recommendedName>
        <fullName evidence="6">Glycosyltransferase 2-like domain-containing protein</fullName>
    </recommendedName>
</protein>
<dbReference type="InterPro" id="IPR001173">
    <property type="entry name" value="Glyco_trans_2-like"/>
</dbReference>
<dbReference type="Proteomes" id="UP001251528">
    <property type="component" value="Unassembled WGS sequence"/>
</dbReference>
<feature type="transmembrane region" description="Helical" evidence="1">
    <location>
        <begin position="882"/>
        <end position="906"/>
    </location>
</feature>
<evidence type="ECO:0008006" key="6">
    <source>
        <dbReference type="Google" id="ProtNLM"/>
    </source>
</evidence>
<dbReference type="AlphaFoldDB" id="A0AAJ0FS49"/>
<dbReference type="EMBL" id="JASWJB010000150">
    <property type="protein sequence ID" value="KAK2594926.1"/>
    <property type="molecule type" value="Genomic_DNA"/>
</dbReference>
<feature type="transmembrane region" description="Helical" evidence="1">
    <location>
        <begin position="851"/>
        <end position="870"/>
    </location>
</feature>
<feature type="domain" description="Glycosyltransferase 2-like" evidence="2">
    <location>
        <begin position="527"/>
        <end position="736"/>
    </location>
</feature>
<comment type="caution">
    <text evidence="4">The sequence shown here is derived from an EMBL/GenBank/DDBJ whole genome shotgun (WGS) entry which is preliminary data.</text>
</comment>
<feature type="transmembrane region" description="Helical" evidence="1">
    <location>
        <begin position="756"/>
        <end position="776"/>
    </location>
</feature>
<proteinExistence type="predicted"/>
<evidence type="ECO:0000313" key="5">
    <source>
        <dbReference type="Proteomes" id="UP001251528"/>
    </source>
</evidence>
<evidence type="ECO:0000259" key="3">
    <source>
        <dbReference type="Pfam" id="PF25550"/>
    </source>
</evidence>